<gene>
    <name evidence="1" type="ORF">FKW44_002900</name>
</gene>
<sequence length="51" mass="5852">KSFFLVWQRLDQESATCGSRAPCDSLKLPLWLLGAFPKALENRRKMGEENI</sequence>
<keyword evidence="2" id="KW-1185">Reference proteome</keyword>
<protein>
    <submittedName>
        <fullName evidence="1">Uncharacterized protein</fullName>
    </submittedName>
</protein>
<evidence type="ECO:0000313" key="1">
    <source>
        <dbReference type="EMBL" id="QQP57796.1"/>
    </source>
</evidence>
<dbReference type="AlphaFoldDB" id="A0A7T8KKV0"/>
<evidence type="ECO:0000313" key="2">
    <source>
        <dbReference type="Proteomes" id="UP000595437"/>
    </source>
</evidence>
<dbReference type="Proteomes" id="UP000595437">
    <property type="component" value="Chromosome 2"/>
</dbReference>
<name>A0A7T8KKV0_CALRO</name>
<proteinExistence type="predicted"/>
<accession>A0A7T8KKV0</accession>
<feature type="non-terminal residue" evidence="1">
    <location>
        <position position="1"/>
    </location>
</feature>
<reference evidence="2" key="1">
    <citation type="submission" date="2021-01" db="EMBL/GenBank/DDBJ databases">
        <title>Caligus Genome Assembly.</title>
        <authorList>
            <person name="Gallardo-Escarate C."/>
        </authorList>
    </citation>
    <scope>NUCLEOTIDE SEQUENCE [LARGE SCALE GENOMIC DNA]</scope>
</reference>
<dbReference type="EMBL" id="CP045891">
    <property type="protein sequence ID" value="QQP57796.1"/>
    <property type="molecule type" value="Genomic_DNA"/>
</dbReference>
<organism evidence="1 2">
    <name type="scientific">Caligus rogercresseyi</name>
    <name type="common">Sea louse</name>
    <dbReference type="NCBI Taxonomy" id="217165"/>
    <lineage>
        <taxon>Eukaryota</taxon>
        <taxon>Metazoa</taxon>
        <taxon>Ecdysozoa</taxon>
        <taxon>Arthropoda</taxon>
        <taxon>Crustacea</taxon>
        <taxon>Multicrustacea</taxon>
        <taxon>Hexanauplia</taxon>
        <taxon>Copepoda</taxon>
        <taxon>Siphonostomatoida</taxon>
        <taxon>Caligidae</taxon>
        <taxon>Caligus</taxon>
    </lineage>
</organism>